<keyword evidence="9" id="KW-1185">Reference proteome</keyword>
<evidence type="ECO:0000256" key="3">
    <source>
        <dbReference type="ARBA" id="ARBA00019012"/>
    </source>
</evidence>
<dbReference type="InterPro" id="IPR000905">
    <property type="entry name" value="Gcp-like_dom"/>
</dbReference>
<dbReference type="Pfam" id="PF00814">
    <property type="entry name" value="TsaD"/>
    <property type="match status" value="1"/>
</dbReference>
<dbReference type="SUPFAM" id="SSF53067">
    <property type="entry name" value="Actin-like ATPase domain"/>
    <property type="match status" value="2"/>
</dbReference>
<keyword evidence="8" id="KW-0808">Transferase</keyword>
<evidence type="ECO:0000259" key="7">
    <source>
        <dbReference type="Pfam" id="PF00814"/>
    </source>
</evidence>
<dbReference type="PANTHER" id="PTHR11735:SF11">
    <property type="entry name" value="TRNA THREONYLCARBAMOYLADENOSINE BIOSYNTHESIS PROTEIN TSAB"/>
    <property type="match status" value="1"/>
</dbReference>
<organism evidence="8 9">
    <name type="scientific">Candidatus Endonucleibacter bathymodioli</name>
    <dbReference type="NCBI Taxonomy" id="539814"/>
    <lineage>
        <taxon>Bacteria</taxon>
        <taxon>Pseudomonadati</taxon>
        <taxon>Pseudomonadota</taxon>
        <taxon>Gammaproteobacteria</taxon>
        <taxon>Oceanospirillales</taxon>
        <taxon>Endozoicomonadaceae</taxon>
        <taxon>Candidatus Endonucleibacter</taxon>
    </lineage>
</organism>
<comment type="similarity">
    <text evidence="2">Belongs to the KAE1 / TsaD family. TsaB subfamily.</text>
</comment>
<proteinExistence type="inferred from homology"/>
<dbReference type="EMBL" id="JASXSV010000026">
    <property type="protein sequence ID" value="MDP0589999.1"/>
    <property type="molecule type" value="Genomic_DNA"/>
</dbReference>
<reference evidence="8 9" key="1">
    <citation type="journal article" date="2023" name="bioRxiv">
        <title>An intranuclear bacterial parasite of deep-sea mussels expresses apoptosis inhibitors acquired from its host.</title>
        <authorList>
            <person name="Gonzalez Porras M.A."/>
            <person name="Assie A."/>
            <person name="Tietjen M."/>
            <person name="Violette M."/>
            <person name="Kleiner M."/>
            <person name="Gruber-Vodicka H."/>
            <person name="Dubilier N."/>
            <person name="Leisch N."/>
        </authorList>
    </citation>
    <scope>NUCLEOTIDE SEQUENCE [LARGE SCALE GENOMIC DNA]</scope>
    <source>
        <strain evidence="8">IAP13</strain>
    </source>
</reference>
<evidence type="ECO:0000256" key="1">
    <source>
        <dbReference type="ARBA" id="ARBA00004496"/>
    </source>
</evidence>
<dbReference type="AlphaFoldDB" id="A0AA90NTA4"/>
<sequence>MKLLAIDTATEACSVALNINGAVIEHYEVLPRSHSRELLPMVDKLLTEAGLVLTEIDGVAFGCGPGAFTGLRVAAAMVQGLAYAVDIPVIPVSTLASLAQQGYRCHGAQQAVSAIDARMNEVYWGAYIEQGQLMMSVQDEMVTAPEKVTTPAFVDDDNDWIGIGNGWRFMKRMTTNISHCYEQALPHAMDIALLAAAYFAQGRLLPAEDAVPIYLRNNVAKKKSER</sequence>
<keyword evidence="4" id="KW-0963">Cytoplasm</keyword>
<name>A0AA90NTA4_9GAMM</name>
<dbReference type="CDD" id="cd24032">
    <property type="entry name" value="ASKHA_NBD_TsaB"/>
    <property type="match status" value="1"/>
</dbReference>
<dbReference type="GO" id="GO:0002949">
    <property type="term" value="P:tRNA threonylcarbamoyladenosine modification"/>
    <property type="evidence" value="ECO:0007669"/>
    <property type="project" value="InterPro"/>
</dbReference>
<dbReference type="GO" id="GO:0005829">
    <property type="term" value="C:cytosol"/>
    <property type="evidence" value="ECO:0007669"/>
    <property type="project" value="TreeGrafter"/>
</dbReference>
<evidence type="ECO:0000256" key="2">
    <source>
        <dbReference type="ARBA" id="ARBA00010493"/>
    </source>
</evidence>
<dbReference type="Gene3D" id="3.30.420.40">
    <property type="match status" value="2"/>
</dbReference>
<comment type="caution">
    <text evidence="8">The sequence shown here is derived from an EMBL/GenBank/DDBJ whole genome shotgun (WGS) entry which is preliminary data.</text>
</comment>
<dbReference type="GO" id="GO:0016746">
    <property type="term" value="F:acyltransferase activity"/>
    <property type="evidence" value="ECO:0007669"/>
    <property type="project" value="UniProtKB-KW"/>
</dbReference>
<evidence type="ECO:0000256" key="5">
    <source>
        <dbReference type="ARBA" id="ARBA00022694"/>
    </source>
</evidence>
<dbReference type="PANTHER" id="PTHR11735">
    <property type="entry name" value="TRNA N6-ADENOSINE THREONYLCARBAMOYLTRANSFERASE"/>
    <property type="match status" value="1"/>
</dbReference>
<gene>
    <name evidence="8" type="primary">tsaB</name>
    <name evidence="8" type="ORF">QS748_12765</name>
</gene>
<dbReference type="NCBIfam" id="TIGR03725">
    <property type="entry name" value="T6A_YeaZ"/>
    <property type="match status" value="1"/>
</dbReference>
<evidence type="ECO:0000313" key="9">
    <source>
        <dbReference type="Proteomes" id="UP001178148"/>
    </source>
</evidence>
<feature type="domain" description="Gcp-like" evidence="7">
    <location>
        <begin position="29"/>
        <end position="222"/>
    </location>
</feature>
<evidence type="ECO:0000313" key="8">
    <source>
        <dbReference type="EMBL" id="MDP0589999.1"/>
    </source>
</evidence>
<protein>
    <recommendedName>
        <fullName evidence="3">tRNA threonylcarbamoyladenosine biosynthesis protein TsaB</fullName>
    </recommendedName>
    <alternativeName>
        <fullName evidence="6">t(6)A37 threonylcarbamoyladenosine biosynthesis protein TsaB</fullName>
    </alternativeName>
</protein>
<dbReference type="InterPro" id="IPR022496">
    <property type="entry name" value="T6A_TsaB"/>
</dbReference>
<evidence type="ECO:0000256" key="6">
    <source>
        <dbReference type="ARBA" id="ARBA00032446"/>
    </source>
</evidence>
<keyword evidence="8" id="KW-0012">Acyltransferase</keyword>
<comment type="subcellular location">
    <subcellularLocation>
        <location evidence="1">Cytoplasm</location>
    </subcellularLocation>
</comment>
<dbReference type="InterPro" id="IPR043129">
    <property type="entry name" value="ATPase_NBD"/>
</dbReference>
<dbReference type="FunFam" id="3.30.420.40:FF:000097">
    <property type="entry name" value="tRNA threonylcarbamoyladenosine biosynthesis protein TsaB"/>
    <property type="match status" value="1"/>
</dbReference>
<dbReference type="Proteomes" id="UP001178148">
    <property type="component" value="Unassembled WGS sequence"/>
</dbReference>
<keyword evidence="5" id="KW-0819">tRNA processing</keyword>
<evidence type="ECO:0000256" key="4">
    <source>
        <dbReference type="ARBA" id="ARBA00022490"/>
    </source>
</evidence>
<accession>A0AA90NTA4</accession>